<name>A0A2G5TXE5_9PELO</name>
<feature type="signal peptide" evidence="1">
    <location>
        <begin position="1"/>
        <end position="17"/>
    </location>
</feature>
<comment type="caution">
    <text evidence="2">The sequence shown here is derived from an EMBL/GenBank/DDBJ whole genome shotgun (WGS) entry which is preliminary data.</text>
</comment>
<proteinExistence type="predicted"/>
<dbReference type="PANTHER" id="PTHR36956">
    <property type="entry name" value="UTERINE LUMIN EXPRESSED/LOCAILIZED-RELATED"/>
    <property type="match status" value="1"/>
</dbReference>
<gene>
    <name evidence="2" type="primary">Cnig_chr_IV.g12444</name>
    <name evidence="2" type="ORF">B9Z55_012444</name>
</gene>
<dbReference type="AlphaFoldDB" id="A0A2G5TXE5"/>
<keyword evidence="1" id="KW-0732">Signal</keyword>
<dbReference type="Proteomes" id="UP000230233">
    <property type="component" value="Chromosome IV"/>
</dbReference>
<keyword evidence="3" id="KW-1185">Reference proteome</keyword>
<protein>
    <recommendedName>
        <fullName evidence="4">DUF19 domain-containing protein</fullName>
    </recommendedName>
</protein>
<evidence type="ECO:0000313" key="2">
    <source>
        <dbReference type="EMBL" id="PIC31908.1"/>
    </source>
</evidence>
<dbReference type="EMBL" id="PDUG01000004">
    <property type="protein sequence ID" value="PIC31908.1"/>
    <property type="molecule type" value="Genomic_DNA"/>
</dbReference>
<accession>A0A2G5TXE5</accession>
<evidence type="ECO:0008006" key="4">
    <source>
        <dbReference type="Google" id="ProtNLM"/>
    </source>
</evidence>
<dbReference type="PANTHER" id="PTHR36956:SF2">
    <property type="entry name" value="CPXV012 PROTEIN-RELATED"/>
    <property type="match status" value="1"/>
</dbReference>
<organism evidence="2 3">
    <name type="scientific">Caenorhabditis nigoni</name>
    <dbReference type="NCBI Taxonomy" id="1611254"/>
    <lineage>
        <taxon>Eukaryota</taxon>
        <taxon>Metazoa</taxon>
        <taxon>Ecdysozoa</taxon>
        <taxon>Nematoda</taxon>
        <taxon>Chromadorea</taxon>
        <taxon>Rhabditida</taxon>
        <taxon>Rhabditina</taxon>
        <taxon>Rhabditomorpha</taxon>
        <taxon>Rhabditoidea</taxon>
        <taxon>Rhabditidae</taxon>
        <taxon>Peloderinae</taxon>
        <taxon>Caenorhabditis</taxon>
    </lineage>
</organism>
<feature type="chain" id="PRO_5013761311" description="DUF19 domain-containing protein" evidence="1">
    <location>
        <begin position="18"/>
        <end position="185"/>
    </location>
</feature>
<sequence>MISYIFLLLLLSISIYGQEDQKQICLRNFEKLKTCMDKFPLTKEIGYAPFSEEAENEQFIKEMDQLSKCLDHGDCPALLQFQLYADLTSTYAMLMTDTTVMTPEIFAERLKICNERPRPPSDHVESPCNKYSDSCLTQEIKEQHHLALFQLIQVTGQQRCKIVERNRENWSHYFDLVDMKIDFPF</sequence>
<reference evidence="3" key="1">
    <citation type="submission" date="2017-10" db="EMBL/GenBank/DDBJ databases">
        <title>Rapid genome shrinkage in a self-fertile nematode reveals novel sperm competition proteins.</title>
        <authorList>
            <person name="Yin D."/>
            <person name="Schwarz E.M."/>
            <person name="Thomas C.G."/>
            <person name="Felde R.L."/>
            <person name="Korf I.F."/>
            <person name="Cutter A.D."/>
            <person name="Schartner C.M."/>
            <person name="Ralston E.J."/>
            <person name="Meyer B.J."/>
            <person name="Haag E.S."/>
        </authorList>
    </citation>
    <scope>NUCLEOTIDE SEQUENCE [LARGE SCALE GENOMIC DNA]</scope>
    <source>
        <strain evidence="3">JU1422</strain>
    </source>
</reference>
<evidence type="ECO:0000256" key="1">
    <source>
        <dbReference type="SAM" id="SignalP"/>
    </source>
</evidence>
<evidence type="ECO:0000313" key="3">
    <source>
        <dbReference type="Proteomes" id="UP000230233"/>
    </source>
</evidence>